<keyword evidence="5" id="KW-0378">Hydrolase</keyword>
<dbReference type="GO" id="GO:0016020">
    <property type="term" value="C:membrane"/>
    <property type="evidence" value="ECO:0007669"/>
    <property type="project" value="UniProtKB-SubCell"/>
</dbReference>
<dbReference type="GO" id="GO:0004252">
    <property type="term" value="F:serine-type endopeptidase activity"/>
    <property type="evidence" value="ECO:0007669"/>
    <property type="project" value="InterPro"/>
</dbReference>
<sequence>MALRRSSGDSLKVIGFICLFTVLIHVVNIFFRGQLNDFGVLPRHFSHFIGIIFYPFLHGSIAHLVSNLVSFCILGFLVSSFGLARFMGVFLVSWIGSGIGVWLFGRMNYHIGMSGIVYGLWAYLLVYAIMYRSVKSIAIALIVMFFYGSMVWGFIPNHSWVSYESHLFGALAGAVTGYILARKDKRRETVS</sequence>
<evidence type="ECO:0000256" key="4">
    <source>
        <dbReference type="ARBA" id="ARBA00022692"/>
    </source>
</evidence>
<feature type="transmembrane region" description="Helical" evidence="8">
    <location>
        <begin position="111"/>
        <end position="130"/>
    </location>
</feature>
<evidence type="ECO:0000256" key="6">
    <source>
        <dbReference type="ARBA" id="ARBA00022989"/>
    </source>
</evidence>
<dbReference type="OrthoDB" id="465874at2"/>
<evidence type="ECO:0000256" key="8">
    <source>
        <dbReference type="SAM" id="Phobius"/>
    </source>
</evidence>
<evidence type="ECO:0000256" key="5">
    <source>
        <dbReference type="ARBA" id="ARBA00022801"/>
    </source>
</evidence>
<evidence type="ECO:0000259" key="9">
    <source>
        <dbReference type="Pfam" id="PF01694"/>
    </source>
</evidence>
<dbReference type="GO" id="GO:0006508">
    <property type="term" value="P:proteolysis"/>
    <property type="evidence" value="ECO:0007669"/>
    <property type="project" value="UniProtKB-KW"/>
</dbReference>
<dbReference type="InterPro" id="IPR022764">
    <property type="entry name" value="Peptidase_S54_rhomboid_dom"/>
</dbReference>
<feature type="transmembrane region" description="Helical" evidence="8">
    <location>
        <begin position="161"/>
        <end position="181"/>
    </location>
</feature>
<dbReference type="Gene3D" id="1.20.1540.10">
    <property type="entry name" value="Rhomboid-like"/>
    <property type="match status" value="1"/>
</dbReference>
<keyword evidence="6 8" id="KW-1133">Transmembrane helix</keyword>
<keyword evidence="4 8" id="KW-0812">Transmembrane</keyword>
<accession>L8JC49</accession>
<feature type="transmembrane region" description="Helical" evidence="8">
    <location>
        <begin position="12"/>
        <end position="31"/>
    </location>
</feature>
<keyword evidence="11" id="KW-1185">Reference proteome</keyword>
<comment type="caution">
    <text evidence="10">The sequence shown here is derived from an EMBL/GenBank/DDBJ whole genome shotgun (WGS) entry which is preliminary data.</text>
</comment>
<feature type="transmembrane region" description="Helical" evidence="8">
    <location>
        <begin position="86"/>
        <end position="105"/>
    </location>
</feature>
<dbReference type="Pfam" id="PF01694">
    <property type="entry name" value="Rhomboid"/>
    <property type="match status" value="1"/>
</dbReference>
<name>L8JC49_9GAMM</name>
<evidence type="ECO:0000313" key="11">
    <source>
        <dbReference type="Proteomes" id="UP000011134"/>
    </source>
</evidence>
<dbReference type="PATRIC" id="fig|1056511.3.peg.2408"/>
<evidence type="ECO:0000256" key="3">
    <source>
        <dbReference type="ARBA" id="ARBA00022670"/>
    </source>
</evidence>
<comment type="subcellular location">
    <subcellularLocation>
        <location evidence="1">Membrane</location>
        <topology evidence="1">Multi-pass membrane protein</topology>
    </subcellularLocation>
</comment>
<dbReference type="EMBL" id="AMZO01000016">
    <property type="protein sequence ID" value="ELR65828.1"/>
    <property type="molecule type" value="Genomic_DNA"/>
</dbReference>
<gene>
    <name evidence="10" type="ORF">C942_00915</name>
</gene>
<dbReference type="PANTHER" id="PTHR43066:SF1">
    <property type="entry name" value="RHOMBOID PROTEIN 2"/>
    <property type="match status" value="1"/>
</dbReference>
<evidence type="ECO:0000256" key="1">
    <source>
        <dbReference type="ARBA" id="ARBA00004141"/>
    </source>
</evidence>
<organism evidence="10 11">
    <name type="scientific">Photobacterium marinum</name>
    <dbReference type="NCBI Taxonomy" id="1056511"/>
    <lineage>
        <taxon>Bacteria</taxon>
        <taxon>Pseudomonadati</taxon>
        <taxon>Pseudomonadota</taxon>
        <taxon>Gammaproteobacteria</taxon>
        <taxon>Vibrionales</taxon>
        <taxon>Vibrionaceae</taxon>
        <taxon>Photobacterium</taxon>
    </lineage>
</organism>
<reference evidence="10 11" key="1">
    <citation type="submission" date="2012-12" db="EMBL/GenBank/DDBJ databases">
        <title>Genome Assembly of Photobacterium sp. AK15.</title>
        <authorList>
            <person name="Khatri I."/>
            <person name="Vaidya B."/>
            <person name="Srinivas T.N.R."/>
            <person name="Subramanian S."/>
            <person name="Pinnaka A."/>
        </authorList>
    </citation>
    <scope>NUCLEOTIDE SEQUENCE [LARGE SCALE GENOMIC DNA]</scope>
    <source>
        <strain evidence="10 11">AK15</strain>
    </source>
</reference>
<feature type="transmembrane region" description="Helical" evidence="8">
    <location>
        <begin position="51"/>
        <end position="79"/>
    </location>
</feature>
<protein>
    <submittedName>
        <fullName evidence="10">Rhomboid family protein</fullName>
    </submittedName>
</protein>
<evidence type="ECO:0000256" key="7">
    <source>
        <dbReference type="ARBA" id="ARBA00023136"/>
    </source>
</evidence>
<dbReference type="Proteomes" id="UP000011134">
    <property type="component" value="Unassembled WGS sequence"/>
</dbReference>
<dbReference type="PANTHER" id="PTHR43066">
    <property type="entry name" value="RHOMBOID-RELATED PROTEIN"/>
    <property type="match status" value="1"/>
</dbReference>
<dbReference type="AlphaFoldDB" id="L8JC49"/>
<comment type="similarity">
    <text evidence="2">Belongs to the peptidase S54 family.</text>
</comment>
<evidence type="ECO:0000256" key="2">
    <source>
        <dbReference type="ARBA" id="ARBA00009045"/>
    </source>
</evidence>
<proteinExistence type="inferred from homology"/>
<evidence type="ECO:0000313" key="10">
    <source>
        <dbReference type="EMBL" id="ELR65828.1"/>
    </source>
</evidence>
<keyword evidence="7 8" id="KW-0472">Membrane</keyword>
<feature type="transmembrane region" description="Helical" evidence="8">
    <location>
        <begin position="137"/>
        <end position="155"/>
    </location>
</feature>
<dbReference type="InterPro" id="IPR035952">
    <property type="entry name" value="Rhomboid-like_sf"/>
</dbReference>
<feature type="domain" description="Peptidase S54 rhomboid" evidence="9">
    <location>
        <begin position="48"/>
        <end position="182"/>
    </location>
</feature>
<keyword evidence="3" id="KW-0645">Protease</keyword>
<dbReference type="RefSeq" id="WP_007465919.1">
    <property type="nucleotide sequence ID" value="NZ_AMZO01000016.1"/>
</dbReference>
<dbReference type="SUPFAM" id="SSF144091">
    <property type="entry name" value="Rhomboid-like"/>
    <property type="match status" value="1"/>
</dbReference>